<reference evidence="2" key="1">
    <citation type="submission" date="2021-01" db="EMBL/GenBank/DDBJ databases">
        <title>Whole genome shotgun sequence of Actinoplanes nipponensis NBRC 14063.</title>
        <authorList>
            <person name="Komaki H."/>
            <person name="Tamura T."/>
        </authorList>
    </citation>
    <scope>NUCLEOTIDE SEQUENCE</scope>
    <source>
        <strain evidence="2">NBRC 14063</strain>
    </source>
</reference>
<proteinExistence type="predicted"/>
<dbReference type="EMBL" id="BOMQ01000031">
    <property type="protein sequence ID" value="GIE49264.1"/>
    <property type="molecule type" value="Genomic_DNA"/>
</dbReference>
<dbReference type="SUPFAM" id="SSF52507">
    <property type="entry name" value="Homo-oligomeric flavin-containing Cys decarboxylases, HFCD"/>
    <property type="match status" value="1"/>
</dbReference>
<dbReference type="InterPro" id="IPR036551">
    <property type="entry name" value="Flavin_trans-like"/>
</dbReference>
<dbReference type="Pfam" id="PF02441">
    <property type="entry name" value="Flavoprotein"/>
    <property type="match status" value="1"/>
</dbReference>
<name>A0A919MH40_9ACTN</name>
<dbReference type="Gene3D" id="3.40.50.1950">
    <property type="entry name" value="Flavin prenyltransferase-like"/>
    <property type="match status" value="1"/>
</dbReference>
<dbReference type="RefSeq" id="WP_203768521.1">
    <property type="nucleotide sequence ID" value="NZ_BAAAYJ010000111.1"/>
</dbReference>
<gene>
    <name evidence="2" type="ORF">Ani05nite_27980</name>
</gene>
<sequence>MSDGHLRIVVCGAGPATDVHRLIEIAHQHSWTAAVTATATALPLLDVPMIEHLTGNPVRTSYRTSGRRVVPPVNAVIIAPATYNTIIKLALGIADTYPLTSAAELVGRGIPTVIVPYVNAALAARLPFQRAIVDLRAEGVRVLCGPRDDWEPHPPGAGLEARRTFPWLKAFQLAQRAASRQVHP</sequence>
<protein>
    <submittedName>
        <fullName evidence="2">Flavoprotein</fullName>
    </submittedName>
</protein>
<dbReference type="AlphaFoldDB" id="A0A919MH40"/>
<dbReference type="InterPro" id="IPR003382">
    <property type="entry name" value="Flavoprotein"/>
</dbReference>
<dbReference type="Proteomes" id="UP000647172">
    <property type="component" value="Unassembled WGS sequence"/>
</dbReference>
<organism evidence="2 3">
    <name type="scientific">Actinoplanes nipponensis</name>
    <dbReference type="NCBI Taxonomy" id="135950"/>
    <lineage>
        <taxon>Bacteria</taxon>
        <taxon>Bacillati</taxon>
        <taxon>Actinomycetota</taxon>
        <taxon>Actinomycetes</taxon>
        <taxon>Micromonosporales</taxon>
        <taxon>Micromonosporaceae</taxon>
        <taxon>Actinoplanes</taxon>
    </lineage>
</organism>
<evidence type="ECO:0000313" key="2">
    <source>
        <dbReference type="EMBL" id="GIE49264.1"/>
    </source>
</evidence>
<keyword evidence="3" id="KW-1185">Reference proteome</keyword>
<evidence type="ECO:0000259" key="1">
    <source>
        <dbReference type="Pfam" id="PF02441"/>
    </source>
</evidence>
<dbReference type="GO" id="GO:0003824">
    <property type="term" value="F:catalytic activity"/>
    <property type="evidence" value="ECO:0007669"/>
    <property type="project" value="InterPro"/>
</dbReference>
<comment type="caution">
    <text evidence="2">The sequence shown here is derived from an EMBL/GenBank/DDBJ whole genome shotgun (WGS) entry which is preliminary data.</text>
</comment>
<feature type="domain" description="Flavoprotein" evidence="1">
    <location>
        <begin position="6"/>
        <end position="119"/>
    </location>
</feature>
<evidence type="ECO:0000313" key="3">
    <source>
        <dbReference type="Proteomes" id="UP000647172"/>
    </source>
</evidence>
<accession>A0A919MH40</accession>